<feature type="transmembrane region" description="Helical" evidence="5">
    <location>
        <begin position="375"/>
        <end position="396"/>
    </location>
</feature>
<keyword evidence="3 5" id="KW-1133">Transmembrane helix</keyword>
<evidence type="ECO:0000256" key="2">
    <source>
        <dbReference type="ARBA" id="ARBA00022692"/>
    </source>
</evidence>
<feature type="transmembrane region" description="Helical" evidence="5">
    <location>
        <begin position="350"/>
        <end position="369"/>
    </location>
</feature>
<evidence type="ECO:0000256" key="3">
    <source>
        <dbReference type="ARBA" id="ARBA00022989"/>
    </source>
</evidence>
<reference evidence="6" key="1">
    <citation type="journal article" date="2017" name="PLoS ONE">
        <title>Genetic diversity of the O antigens of Proteus species and the development of a suspension array for molecular serotyping.</title>
        <authorList>
            <person name="Yu X."/>
            <person name="Torzewska A."/>
            <person name="Zhang X."/>
            <person name="Yin Z."/>
            <person name="Drzewiecka D."/>
            <person name="Cao H."/>
            <person name="Liu B."/>
            <person name="Knirel Y.A."/>
            <person name="Rozalski A."/>
            <person name="Wang L."/>
        </authorList>
    </citation>
    <scope>NUCLEOTIDE SEQUENCE</scope>
    <source>
        <strain evidence="6">PrK 55/57</strain>
    </source>
</reference>
<evidence type="ECO:0000256" key="1">
    <source>
        <dbReference type="ARBA" id="ARBA00004141"/>
    </source>
</evidence>
<dbReference type="InterPro" id="IPR002797">
    <property type="entry name" value="Polysacc_synth"/>
</dbReference>
<feature type="transmembrane region" description="Helical" evidence="5">
    <location>
        <begin position="235"/>
        <end position="258"/>
    </location>
</feature>
<dbReference type="InterPro" id="IPR052556">
    <property type="entry name" value="PolySynth_Transporter"/>
</dbReference>
<comment type="subcellular location">
    <subcellularLocation>
        <location evidence="1">Membrane</location>
        <topology evidence="1">Multi-pass membrane protein</topology>
    </subcellularLocation>
</comment>
<dbReference type="GO" id="GO:0016020">
    <property type="term" value="C:membrane"/>
    <property type="evidence" value="ECO:0007669"/>
    <property type="project" value="UniProtKB-SubCell"/>
</dbReference>
<feature type="transmembrane region" description="Helical" evidence="5">
    <location>
        <begin position="318"/>
        <end position="338"/>
    </location>
</feature>
<name>A0A385JMX6_PROVU</name>
<keyword evidence="2 5" id="KW-0812">Transmembrane</keyword>
<feature type="transmembrane region" description="Helical" evidence="5">
    <location>
        <begin position="279"/>
        <end position="298"/>
    </location>
</feature>
<feature type="transmembrane region" description="Helical" evidence="5">
    <location>
        <begin position="102"/>
        <end position="120"/>
    </location>
</feature>
<proteinExistence type="predicted"/>
<feature type="transmembrane region" description="Helical" evidence="5">
    <location>
        <begin position="42"/>
        <end position="65"/>
    </location>
</feature>
<keyword evidence="4 5" id="KW-0472">Membrane</keyword>
<dbReference type="EMBL" id="KY710706">
    <property type="protein sequence ID" value="AXY99636.1"/>
    <property type="molecule type" value="Genomic_DNA"/>
</dbReference>
<accession>A0A385JMX6</accession>
<dbReference type="Pfam" id="PF01943">
    <property type="entry name" value="Polysacc_synt"/>
    <property type="match status" value="1"/>
</dbReference>
<dbReference type="PANTHER" id="PTHR43424:SF1">
    <property type="entry name" value="LOCUS PUTATIVE PROTEIN 1-RELATED"/>
    <property type="match status" value="1"/>
</dbReference>
<evidence type="ECO:0000256" key="5">
    <source>
        <dbReference type="SAM" id="Phobius"/>
    </source>
</evidence>
<dbReference type="PANTHER" id="PTHR43424">
    <property type="entry name" value="LOCUS PUTATIVE PROTEIN 1-RELATED"/>
    <property type="match status" value="1"/>
</dbReference>
<evidence type="ECO:0000256" key="4">
    <source>
        <dbReference type="ARBA" id="ARBA00023136"/>
    </source>
</evidence>
<feature type="transmembrane region" description="Helical" evidence="5">
    <location>
        <begin position="160"/>
        <end position="181"/>
    </location>
</feature>
<sequence length="405" mass="46366">MIKSILLLLSSSLLSSLLTFITQAYIANQLNPNDFGEFSSSLALVMLLVPFVAMGADSYLLKIYADKKGNTSEYNSFWIAYFIFTLILSILIYTIFNTTSSSSIILVSILASQALINYISAIYQTKSKYKKLSLIQALQSFFRFFTLIILSYAFELNINLVYYSYFFVSILIIIICIILIIKESNFIAIKNIKNIKLYFFQAIPFGLTPLLHLIYFQSDIILIDRLYSSTEAGFYSAAFMLITASYILPAVIYQKYLLPYIHILNANNDITNEFKIFKTGAFTILPISIIIFLIYYFLSPYIVLVIFGEAYKKTQEIMLILSVCIIFRYLSSHVGLFLTAGNLIKVKNKNMLLCAIINILLNVIFIPSFGSIAAAYITVITEILLLLMFFYSFYIFKIKRFYVIK</sequence>
<feature type="transmembrane region" description="Helical" evidence="5">
    <location>
        <begin position="197"/>
        <end position="215"/>
    </location>
</feature>
<evidence type="ECO:0000313" key="6">
    <source>
        <dbReference type="EMBL" id="AXY99636.1"/>
    </source>
</evidence>
<dbReference type="AlphaFoldDB" id="A0A385JMX6"/>
<feature type="transmembrane region" description="Helical" evidence="5">
    <location>
        <begin position="132"/>
        <end position="154"/>
    </location>
</feature>
<protein>
    <submittedName>
        <fullName evidence="6">Wzx</fullName>
    </submittedName>
</protein>
<organism evidence="6">
    <name type="scientific">Proteus vulgaris</name>
    <dbReference type="NCBI Taxonomy" id="585"/>
    <lineage>
        <taxon>Bacteria</taxon>
        <taxon>Pseudomonadati</taxon>
        <taxon>Pseudomonadota</taxon>
        <taxon>Gammaproteobacteria</taxon>
        <taxon>Enterobacterales</taxon>
        <taxon>Morganellaceae</taxon>
        <taxon>Proteus</taxon>
    </lineage>
</organism>
<feature type="transmembrane region" description="Helical" evidence="5">
    <location>
        <begin position="77"/>
        <end position="96"/>
    </location>
</feature>